<protein>
    <submittedName>
        <fullName evidence="1">Uncharacterized protein</fullName>
    </submittedName>
</protein>
<dbReference type="Proteomes" id="UP000292282">
    <property type="component" value="Unassembled WGS sequence"/>
</dbReference>
<accession>A0A4Q9LXJ8</accession>
<keyword evidence="2" id="KW-1185">Reference proteome</keyword>
<evidence type="ECO:0000313" key="1">
    <source>
        <dbReference type="EMBL" id="TBU13057.1"/>
    </source>
</evidence>
<gene>
    <name evidence="1" type="ORF">CWI38_0544p0030</name>
</gene>
<name>A0A4Q9LXJ8_9MICR</name>
<proteinExistence type="predicted"/>
<dbReference type="AlphaFoldDB" id="A0A4Q9LXJ8"/>
<organism evidence="1 2">
    <name type="scientific">Hamiltosporidium tvaerminnensis</name>
    <dbReference type="NCBI Taxonomy" id="1176355"/>
    <lineage>
        <taxon>Eukaryota</taxon>
        <taxon>Fungi</taxon>
        <taxon>Fungi incertae sedis</taxon>
        <taxon>Microsporidia</taxon>
        <taxon>Dubosqiidae</taxon>
        <taxon>Hamiltosporidium</taxon>
    </lineage>
</organism>
<dbReference type="VEuPathDB" id="MicrosporidiaDB:CWI38_0544p0030"/>
<reference evidence="1 2" key="1">
    <citation type="submission" date="2017-12" db="EMBL/GenBank/DDBJ databases">
        <authorList>
            <person name="Pombert J.-F."/>
            <person name="Haag K.L."/>
            <person name="Ebert D."/>
        </authorList>
    </citation>
    <scope>NUCLEOTIDE SEQUENCE [LARGE SCALE GENOMIC DNA]</scope>
    <source>
        <strain evidence="1">IL-G-3</strain>
    </source>
</reference>
<dbReference type="EMBL" id="PITK01000544">
    <property type="protein sequence ID" value="TBU13057.1"/>
    <property type="molecule type" value="Genomic_DNA"/>
</dbReference>
<evidence type="ECO:0000313" key="2">
    <source>
        <dbReference type="Proteomes" id="UP000292282"/>
    </source>
</evidence>
<sequence length="348" mass="42005">MKAKCPSQINRDKMNKKPEKYLTEKMFIRDKVRKYYTCIIESIDIIGLNFELFENFNDLESNIEIFLYHNCHYEYDECFNIVYITLKKFNLEKKFKKDTILETNTKKIINKDLEITSSFLKYILSINGLEHLKIKDSEIFIEKDICIKNNSIKYFRFSPKNSDNLHCFYELINMMQGLKEINFESTESITFRRSINRFFYITELILCYINKMIQLLKLSEYDENFDFKTTDNDISASKCPSESLKLLFVKYNLSSIKKLCLCFFSISKCDQEALRNLINLRELKMYKIDLQNIFFSELFCTSLEYKIKRLRFVRTNIFERDLTFIANLKKLKELYFKKVIFFRRLTTL</sequence>
<comment type="caution">
    <text evidence="1">The sequence shown here is derived from an EMBL/GenBank/DDBJ whole genome shotgun (WGS) entry which is preliminary data.</text>
</comment>